<dbReference type="VEuPathDB" id="FungiDB:ASPACDRAFT_74795"/>
<dbReference type="PANTHER" id="PTHR33178:SF10">
    <property type="entry name" value="STRESS-RESPONSE A_B BARREL DOMAIN-CONTAINING PROTEIN"/>
    <property type="match status" value="1"/>
</dbReference>
<accession>A0A1L9XA20</accession>
<dbReference type="Proteomes" id="UP000184546">
    <property type="component" value="Unassembled WGS sequence"/>
</dbReference>
<evidence type="ECO:0000313" key="4">
    <source>
        <dbReference type="Proteomes" id="UP000184546"/>
    </source>
</evidence>
<proteinExistence type="predicted"/>
<dbReference type="PROSITE" id="PS51502">
    <property type="entry name" value="S_R_A_B_BARREL"/>
    <property type="match status" value="1"/>
</dbReference>
<gene>
    <name evidence="3" type="ORF">ASPACDRAFT_74795</name>
</gene>
<evidence type="ECO:0000313" key="3">
    <source>
        <dbReference type="EMBL" id="OJK05286.1"/>
    </source>
</evidence>
<dbReference type="Gene3D" id="3.30.70.100">
    <property type="match status" value="1"/>
</dbReference>
<dbReference type="InterPro" id="IPR013097">
    <property type="entry name" value="Dabb"/>
</dbReference>
<dbReference type="SUPFAM" id="SSF54909">
    <property type="entry name" value="Dimeric alpha+beta barrel"/>
    <property type="match status" value="1"/>
</dbReference>
<evidence type="ECO:0000256" key="1">
    <source>
        <dbReference type="ARBA" id="ARBA00011738"/>
    </source>
</evidence>
<dbReference type="OrthoDB" id="1601230at2759"/>
<organism evidence="3 4">
    <name type="scientific">Aspergillus aculeatus (strain ATCC 16872 / CBS 172.66 / WB 5094)</name>
    <dbReference type="NCBI Taxonomy" id="690307"/>
    <lineage>
        <taxon>Eukaryota</taxon>
        <taxon>Fungi</taxon>
        <taxon>Dikarya</taxon>
        <taxon>Ascomycota</taxon>
        <taxon>Pezizomycotina</taxon>
        <taxon>Eurotiomycetes</taxon>
        <taxon>Eurotiomycetidae</taxon>
        <taxon>Eurotiales</taxon>
        <taxon>Aspergillaceae</taxon>
        <taxon>Aspergillus</taxon>
        <taxon>Aspergillus subgen. Circumdati</taxon>
    </lineage>
</organism>
<name>A0A1L9XA20_ASPA1</name>
<sequence length="110" mass="12386">MITHIVQLQFKSSTSPDRVEEVCNNLVALKDKCLHPTTQTAYIKSFRAGKQNSPEGLHNGITHVFVMEFESEEDREYYLNKDPDHLAFVKGGLGADIEKAQVVDFTNGVF</sequence>
<dbReference type="EMBL" id="KV878970">
    <property type="protein sequence ID" value="OJK05286.1"/>
    <property type="molecule type" value="Genomic_DNA"/>
</dbReference>
<dbReference type="SMART" id="SM00886">
    <property type="entry name" value="Dabb"/>
    <property type="match status" value="1"/>
</dbReference>
<feature type="domain" description="Stress-response A/B barrel" evidence="2">
    <location>
        <begin position="2"/>
        <end position="105"/>
    </location>
</feature>
<dbReference type="GeneID" id="30978116"/>
<dbReference type="AlphaFoldDB" id="A0A1L9XA20"/>
<evidence type="ECO:0000259" key="2">
    <source>
        <dbReference type="PROSITE" id="PS51502"/>
    </source>
</evidence>
<dbReference type="InterPro" id="IPR044662">
    <property type="entry name" value="HS1/DABB1-like"/>
</dbReference>
<reference evidence="4" key="1">
    <citation type="journal article" date="2017" name="Genome Biol.">
        <title>Comparative genomics reveals high biological diversity and specific adaptations in the industrially and medically important fungal genus Aspergillus.</title>
        <authorList>
            <person name="de Vries R.P."/>
            <person name="Riley R."/>
            <person name="Wiebenga A."/>
            <person name="Aguilar-Osorio G."/>
            <person name="Amillis S."/>
            <person name="Uchima C.A."/>
            <person name="Anderluh G."/>
            <person name="Asadollahi M."/>
            <person name="Askin M."/>
            <person name="Barry K."/>
            <person name="Battaglia E."/>
            <person name="Bayram O."/>
            <person name="Benocci T."/>
            <person name="Braus-Stromeyer S.A."/>
            <person name="Caldana C."/>
            <person name="Canovas D."/>
            <person name="Cerqueira G.C."/>
            <person name="Chen F."/>
            <person name="Chen W."/>
            <person name="Choi C."/>
            <person name="Clum A."/>
            <person name="Dos Santos R.A."/>
            <person name="Damasio A.R."/>
            <person name="Diallinas G."/>
            <person name="Emri T."/>
            <person name="Fekete E."/>
            <person name="Flipphi M."/>
            <person name="Freyberg S."/>
            <person name="Gallo A."/>
            <person name="Gournas C."/>
            <person name="Habgood R."/>
            <person name="Hainaut M."/>
            <person name="Harispe M.L."/>
            <person name="Henrissat B."/>
            <person name="Hilden K.S."/>
            <person name="Hope R."/>
            <person name="Hossain A."/>
            <person name="Karabika E."/>
            <person name="Karaffa L."/>
            <person name="Karanyi Z."/>
            <person name="Krasevec N."/>
            <person name="Kuo A."/>
            <person name="Kusch H."/>
            <person name="LaButti K."/>
            <person name="Lagendijk E.L."/>
            <person name="Lapidus A."/>
            <person name="Levasseur A."/>
            <person name="Lindquist E."/>
            <person name="Lipzen A."/>
            <person name="Logrieco A.F."/>
            <person name="MacCabe A."/>
            <person name="Maekelae M.R."/>
            <person name="Malavazi I."/>
            <person name="Melin P."/>
            <person name="Meyer V."/>
            <person name="Mielnichuk N."/>
            <person name="Miskei M."/>
            <person name="Molnar A.P."/>
            <person name="Mule G."/>
            <person name="Ngan C.Y."/>
            <person name="Orejas M."/>
            <person name="Orosz E."/>
            <person name="Ouedraogo J.P."/>
            <person name="Overkamp K.M."/>
            <person name="Park H.-S."/>
            <person name="Perrone G."/>
            <person name="Piumi F."/>
            <person name="Punt P.J."/>
            <person name="Ram A.F."/>
            <person name="Ramon A."/>
            <person name="Rauscher S."/>
            <person name="Record E."/>
            <person name="Riano-Pachon D.M."/>
            <person name="Robert V."/>
            <person name="Roehrig J."/>
            <person name="Ruller R."/>
            <person name="Salamov A."/>
            <person name="Salih N.S."/>
            <person name="Samson R.A."/>
            <person name="Sandor E."/>
            <person name="Sanguinetti M."/>
            <person name="Schuetze T."/>
            <person name="Sepcic K."/>
            <person name="Shelest E."/>
            <person name="Sherlock G."/>
            <person name="Sophianopoulou V."/>
            <person name="Squina F.M."/>
            <person name="Sun H."/>
            <person name="Susca A."/>
            <person name="Todd R.B."/>
            <person name="Tsang A."/>
            <person name="Unkles S.E."/>
            <person name="van de Wiele N."/>
            <person name="van Rossen-Uffink D."/>
            <person name="Oliveira J.V."/>
            <person name="Vesth T.C."/>
            <person name="Visser J."/>
            <person name="Yu J.-H."/>
            <person name="Zhou M."/>
            <person name="Andersen M.R."/>
            <person name="Archer D.B."/>
            <person name="Baker S.E."/>
            <person name="Benoit I."/>
            <person name="Brakhage A.A."/>
            <person name="Braus G.H."/>
            <person name="Fischer R."/>
            <person name="Frisvad J.C."/>
            <person name="Goldman G.H."/>
            <person name="Houbraken J."/>
            <person name="Oakley B."/>
            <person name="Pocsi I."/>
            <person name="Scazzocchio C."/>
            <person name="Seiboth B."/>
            <person name="vanKuyk P.A."/>
            <person name="Wortman J."/>
            <person name="Dyer P.S."/>
            <person name="Grigoriev I.V."/>
        </authorList>
    </citation>
    <scope>NUCLEOTIDE SEQUENCE [LARGE SCALE GENOMIC DNA]</scope>
    <source>
        <strain evidence="4">ATCC 16872 / CBS 172.66 / WB 5094</strain>
    </source>
</reference>
<dbReference type="Pfam" id="PF07876">
    <property type="entry name" value="Dabb"/>
    <property type="match status" value="1"/>
</dbReference>
<protein>
    <recommendedName>
        <fullName evidence="2">Stress-response A/B barrel domain-containing protein</fullName>
    </recommendedName>
</protein>
<dbReference type="PANTHER" id="PTHR33178">
    <property type="match status" value="1"/>
</dbReference>
<comment type="subunit">
    <text evidence="1">Homodimer.</text>
</comment>
<dbReference type="STRING" id="690307.A0A1L9XA20"/>
<keyword evidence="4" id="KW-1185">Reference proteome</keyword>
<dbReference type="OMA" id="GIQNGMT"/>
<dbReference type="RefSeq" id="XP_020061625.1">
    <property type="nucleotide sequence ID" value="XM_020204302.1"/>
</dbReference>
<dbReference type="InterPro" id="IPR011008">
    <property type="entry name" value="Dimeric_a/b-barrel"/>
</dbReference>